<evidence type="ECO:0000256" key="3">
    <source>
        <dbReference type="ARBA" id="ARBA00022737"/>
    </source>
</evidence>
<dbReference type="InterPro" id="IPR036236">
    <property type="entry name" value="Znf_C2H2_sf"/>
</dbReference>
<keyword evidence="4 7" id="KW-0863">Zinc-finger</keyword>
<evidence type="ECO:0000259" key="8">
    <source>
        <dbReference type="PROSITE" id="PS50157"/>
    </source>
</evidence>
<evidence type="ECO:0000256" key="1">
    <source>
        <dbReference type="ARBA" id="ARBA00004123"/>
    </source>
</evidence>
<evidence type="ECO:0000256" key="5">
    <source>
        <dbReference type="ARBA" id="ARBA00022833"/>
    </source>
</evidence>
<proteinExistence type="predicted"/>
<comment type="caution">
    <text evidence="9">The sequence shown here is derived from an EMBL/GenBank/DDBJ whole genome shotgun (WGS) entry which is preliminary data.</text>
</comment>
<dbReference type="InterPro" id="IPR013087">
    <property type="entry name" value="Znf_C2H2_type"/>
</dbReference>
<dbReference type="SUPFAM" id="SSF57667">
    <property type="entry name" value="beta-beta-alpha zinc fingers"/>
    <property type="match status" value="1"/>
</dbReference>
<keyword evidence="2" id="KW-0479">Metal-binding</keyword>
<evidence type="ECO:0000256" key="4">
    <source>
        <dbReference type="ARBA" id="ARBA00022771"/>
    </source>
</evidence>
<dbReference type="PROSITE" id="PS00028">
    <property type="entry name" value="ZINC_FINGER_C2H2_1"/>
    <property type="match status" value="1"/>
</dbReference>
<dbReference type="Gene3D" id="3.30.160.60">
    <property type="entry name" value="Classic Zinc Finger"/>
    <property type="match status" value="2"/>
</dbReference>
<keyword evidence="10" id="KW-1185">Reference proteome</keyword>
<keyword evidence="6" id="KW-0539">Nucleus</keyword>
<comment type="subcellular location">
    <subcellularLocation>
        <location evidence="1">Nucleus</location>
    </subcellularLocation>
</comment>
<keyword evidence="5" id="KW-0862">Zinc</keyword>
<sequence length="193" mass="23424">MNEFVSGKEEINNLLPWLRQDFRRSKYPCPNSNCKSIFSTYHNLKSHVNNHCGKPPRFKCAHCDYRTTWRKDVKRHAVNIHRDAITPVVELYKVNREERYYYWMVKLHPEEPKFKKMSGRKPTHVCPNCAKRFTWEKNLVFHVRTQCSQLKRYKCYYCIYRSVAKSKIRRHSNARHKNKKFMFVDLMNQSGIF</sequence>
<organism evidence="9 10">
    <name type="scientific">Cotesia glomerata</name>
    <name type="common">Lepidopteran parasitic wasp</name>
    <name type="synonym">Apanteles glomeratus</name>
    <dbReference type="NCBI Taxonomy" id="32391"/>
    <lineage>
        <taxon>Eukaryota</taxon>
        <taxon>Metazoa</taxon>
        <taxon>Ecdysozoa</taxon>
        <taxon>Arthropoda</taxon>
        <taxon>Hexapoda</taxon>
        <taxon>Insecta</taxon>
        <taxon>Pterygota</taxon>
        <taxon>Neoptera</taxon>
        <taxon>Endopterygota</taxon>
        <taxon>Hymenoptera</taxon>
        <taxon>Apocrita</taxon>
        <taxon>Ichneumonoidea</taxon>
        <taxon>Braconidae</taxon>
        <taxon>Microgastrinae</taxon>
        <taxon>Cotesia</taxon>
    </lineage>
</organism>
<evidence type="ECO:0000313" key="9">
    <source>
        <dbReference type="EMBL" id="KAH0553724.1"/>
    </source>
</evidence>
<dbReference type="EMBL" id="JAHXZJ010001119">
    <property type="protein sequence ID" value="KAH0553724.1"/>
    <property type="molecule type" value="Genomic_DNA"/>
</dbReference>
<keyword evidence="3" id="KW-0677">Repeat</keyword>
<name>A0AAV7IIT7_COTGL</name>
<evidence type="ECO:0000256" key="7">
    <source>
        <dbReference type="PROSITE-ProRule" id="PRU00042"/>
    </source>
</evidence>
<reference evidence="9 10" key="1">
    <citation type="journal article" date="2021" name="J. Hered.">
        <title>A chromosome-level genome assembly of the parasitoid wasp, Cotesia glomerata (Hymenoptera: Braconidae).</title>
        <authorList>
            <person name="Pinto B.J."/>
            <person name="Weis J.J."/>
            <person name="Gamble T."/>
            <person name="Ode P.J."/>
            <person name="Paul R."/>
            <person name="Zaspel J.M."/>
        </authorList>
    </citation>
    <scope>NUCLEOTIDE SEQUENCE [LARGE SCALE GENOMIC DNA]</scope>
    <source>
        <strain evidence="9">CgM1</strain>
    </source>
</reference>
<protein>
    <recommendedName>
        <fullName evidence="8">C2H2-type domain-containing protein</fullName>
    </recommendedName>
</protein>
<dbReference type="AlphaFoldDB" id="A0AAV7IIT7"/>
<dbReference type="Proteomes" id="UP000826195">
    <property type="component" value="Unassembled WGS sequence"/>
</dbReference>
<dbReference type="GO" id="GO:0008270">
    <property type="term" value="F:zinc ion binding"/>
    <property type="evidence" value="ECO:0007669"/>
    <property type="project" value="UniProtKB-KW"/>
</dbReference>
<gene>
    <name evidence="9" type="ORF">KQX54_003735</name>
</gene>
<dbReference type="InterPro" id="IPR050888">
    <property type="entry name" value="ZnF_C2H2-type_TF"/>
</dbReference>
<accession>A0AAV7IIT7</accession>
<evidence type="ECO:0000313" key="10">
    <source>
        <dbReference type="Proteomes" id="UP000826195"/>
    </source>
</evidence>
<dbReference type="PROSITE" id="PS50157">
    <property type="entry name" value="ZINC_FINGER_C2H2_2"/>
    <property type="match status" value="2"/>
</dbReference>
<dbReference type="PANTHER" id="PTHR24406">
    <property type="entry name" value="TRANSCRIPTIONAL REPRESSOR CTCFL-RELATED"/>
    <property type="match status" value="1"/>
</dbReference>
<evidence type="ECO:0000256" key="2">
    <source>
        <dbReference type="ARBA" id="ARBA00022723"/>
    </source>
</evidence>
<feature type="domain" description="C2H2-type" evidence="8">
    <location>
        <begin position="124"/>
        <end position="151"/>
    </location>
</feature>
<dbReference type="GO" id="GO:0005634">
    <property type="term" value="C:nucleus"/>
    <property type="evidence" value="ECO:0007669"/>
    <property type="project" value="UniProtKB-SubCell"/>
</dbReference>
<evidence type="ECO:0000256" key="6">
    <source>
        <dbReference type="ARBA" id="ARBA00023242"/>
    </source>
</evidence>
<feature type="domain" description="C2H2-type" evidence="8">
    <location>
        <begin position="27"/>
        <end position="56"/>
    </location>
</feature>
<dbReference type="SMART" id="SM00355">
    <property type="entry name" value="ZnF_C2H2"/>
    <property type="match status" value="4"/>
</dbReference>